<proteinExistence type="predicted"/>
<evidence type="ECO:0000313" key="1">
    <source>
        <dbReference type="EMBL" id="KAK7486929.1"/>
    </source>
</evidence>
<keyword evidence="2" id="KW-1185">Reference proteome</keyword>
<sequence>TGSRTLSASLGLISEGHGVKTGGVDVGGGVRRLPAWRRRQFQVLGEPSCLISGTLPDPFRTPHTRRGLRLRVLRLPLARTE</sequence>
<name>A0ABD0KIE0_9CAEN</name>
<dbReference type="AlphaFoldDB" id="A0ABD0KIE0"/>
<feature type="non-terminal residue" evidence="1">
    <location>
        <position position="81"/>
    </location>
</feature>
<comment type="caution">
    <text evidence="1">The sequence shown here is derived from an EMBL/GenBank/DDBJ whole genome shotgun (WGS) entry which is preliminary data.</text>
</comment>
<evidence type="ECO:0000313" key="2">
    <source>
        <dbReference type="Proteomes" id="UP001519460"/>
    </source>
</evidence>
<dbReference type="EMBL" id="JACVVK020000172">
    <property type="protein sequence ID" value="KAK7486929.1"/>
    <property type="molecule type" value="Genomic_DNA"/>
</dbReference>
<feature type="non-terminal residue" evidence="1">
    <location>
        <position position="1"/>
    </location>
</feature>
<accession>A0ABD0KIE0</accession>
<organism evidence="1 2">
    <name type="scientific">Batillaria attramentaria</name>
    <dbReference type="NCBI Taxonomy" id="370345"/>
    <lineage>
        <taxon>Eukaryota</taxon>
        <taxon>Metazoa</taxon>
        <taxon>Spiralia</taxon>
        <taxon>Lophotrochozoa</taxon>
        <taxon>Mollusca</taxon>
        <taxon>Gastropoda</taxon>
        <taxon>Caenogastropoda</taxon>
        <taxon>Sorbeoconcha</taxon>
        <taxon>Cerithioidea</taxon>
        <taxon>Batillariidae</taxon>
        <taxon>Batillaria</taxon>
    </lineage>
</organism>
<protein>
    <submittedName>
        <fullName evidence="1">Uncharacterized protein</fullName>
    </submittedName>
</protein>
<dbReference type="Proteomes" id="UP001519460">
    <property type="component" value="Unassembled WGS sequence"/>
</dbReference>
<gene>
    <name evidence="1" type="ORF">BaRGS_00021900</name>
</gene>
<reference evidence="1 2" key="1">
    <citation type="journal article" date="2023" name="Sci. Data">
        <title>Genome assembly of the Korean intertidal mud-creeper Batillaria attramentaria.</title>
        <authorList>
            <person name="Patra A.K."/>
            <person name="Ho P.T."/>
            <person name="Jun S."/>
            <person name="Lee S.J."/>
            <person name="Kim Y."/>
            <person name="Won Y.J."/>
        </authorList>
    </citation>
    <scope>NUCLEOTIDE SEQUENCE [LARGE SCALE GENOMIC DNA]</scope>
    <source>
        <strain evidence="1">Wonlab-2016</strain>
    </source>
</reference>